<dbReference type="EMBL" id="PDCK01000043">
    <property type="protein sequence ID" value="PRQ31432.1"/>
    <property type="molecule type" value="Genomic_DNA"/>
</dbReference>
<feature type="compositionally biased region" description="Polar residues" evidence="1">
    <location>
        <begin position="31"/>
        <end position="44"/>
    </location>
</feature>
<keyword evidence="3" id="KW-1185">Reference proteome</keyword>
<feature type="region of interest" description="Disordered" evidence="1">
    <location>
        <begin position="1"/>
        <end position="49"/>
    </location>
</feature>
<organism evidence="2 3">
    <name type="scientific">Rosa chinensis</name>
    <name type="common">China rose</name>
    <dbReference type="NCBI Taxonomy" id="74649"/>
    <lineage>
        <taxon>Eukaryota</taxon>
        <taxon>Viridiplantae</taxon>
        <taxon>Streptophyta</taxon>
        <taxon>Embryophyta</taxon>
        <taxon>Tracheophyta</taxon>
        <taxon>Spermatophyta</taxon>
        <taxon>Magnoliopsida</taxon>
        <taxon>eudicotyledons</taxon>
        <taxon>Gunneridae</taxon>
        <taxon>Pentapetalae</taxon>
        <taxon>rosids</taxon>
        <taxon>fabids</taxon>
        <taxon>Rosales</taxon>
        <taxon>Rosaceae</taxon>
        <taxon>Rosoideae</taxon>
        <taxon>Rosoideae incertae sedis</taxon>
        <taxon>Rosa</taxon>
    </lineage>
</organism>
<evidence type="ECO:0000313" key="2">
    <source>
        <dbReference type="EMBL" id="PRQ31432.1"/>
    </source>
</evidence>
<feature type="compositionally biased region" description="Basic residues" evidence="1">
    <location>
        <begin position="1"/>
        <end position="11"/>
    </location>
</feature>
<comment type="caution">
    <text evidence="2">The sequence shown here is derived from an EMBL/GenBank/DDBJ whole genome shotgun (WGS) entry which is preliminary data.</text>
</comment>
<dbReference type="AlphaFoldDB" id="A0A2P6QB89"/>
<evidence type="ECO:0000313" key="3">
    <source>
        <dbReference type="Proteomes" id="UP000238479"/>
    </source>
</evidence>
<name>A0A2P6QB89_ROSCH</name>
<gene>
    <name evidence="2" type="ORF">RchiOBHm_Chr5g0035461</name>
</gene>
<evidence type="ECO:0000256" key="1">
    <source>
        <dbReference type="SAM" id="MobiDB-lite"/>
    </source>
</evidence>
<feature type="region of interest" description="Disordered" evidence="1">
    <location>
        <begin position="66"/>
        <end position="90"/>
    </location>
</feature>
<proteinExistence type="predicted"/>
<protein>
    <submittedName>
        <fullName evidence="2">Uncharacterized protein</fullName>
    </submittedName>
</protein>
<dbReference type="Gramene" id="PRQ31432">
    <property type="protein sequence ID" value="PRQ31432"/>
    <property type="gene ID" value="RchiOBHm_Chr5g0035461"/>
</dbReference>
<dbReference type="Proteomes" id="UP000238479">
    <property type="component" value="Chromosome 5"/>
</dbReference>
<accession>A0A2P6QB89</accession>
<feature type="compositionally biased region" description="Basic and acidic residues" evidence="1">
    <location>
        <begin position="77"/>
        <end position="90"/>
    </location>
</feature>
<sequence>MSKTHFQKKNSKGYGDKSNACRNKSEIRRGTISNGYGNRSNTCRNKSENRPACDKCAIASNRKNIKGIGNRSNTRRNKSESRPVSERYGNKSENRPVWMQVLCIGDGIVGRSECVDSAWVNVCNRRFQSLIQFLEYLILPRISLVDHPIQIRYSIFEQVDYFLFPYLLKL</sequence>
<reference evidence="2 3" key="1">
    <citation type="journal article" date="2018" name="Nat. Genet.">
        <title>The Rosa genome provides new insights in the design of modern roses.</title>
        <authorList>
            <person name="Bendahmane M."/>
        </authorList>
    </citation>
    <scope>NUCLEOTIDE SEQUENCE [LARGE SCALE GENOMIC DNA]</scope>
    <source>
        <strain evidence="3">cv. Old Blush</strain>
    </source>
</reference>